<dbReference type="EMBL" id="AP012057">
    <property type="protein sequence ID" value="BAN02088.1"/>
    <property type="molecule type" value="Genomic_DNA"/>
</dbReference>
<dbReference type="Gene3D" id="3.40.50.1110">
    <property type="entry name" value="SGNH hydrolase"/>
    <property type="match status" value="1"/>
</dbReference>
<keyword evidence="3" id="KW-1185">Reference proteome</keyword>
<gene>
    <name evidence="2" type="ORF">YM304_17740</name>
</gene>
<name>A0A6C7EBR7_ILUCY</name>
<dbReference type="Proteomes" id="UP000011863">
    <property type="component" value="Chromosome"/>
</dbReference>
<dbReference type="CDD" id="cd00229">
    <property type="entry name" value="SGNH_hydrolase"/>
    <property type="match status" value="1"/>
</dbReference>
<dbReference type="KEGG" id="aym:YM304_17740"/>
<accession>A0A6C7EBR7</accession>
<dbReference type="OrthoDB" id="5149475at2"/>
<evidence type="ECO:0000313" key="3">
    <source>
        <dbReference type="Proteomes" id="UP000011863"/>
    </source>
</evidence>
<evidence type="ECO:0008006" key="4">
    <source>
        <dbReference type="Google" id="ProtNLM"/>
    </source>
</evidence>
<sequence>MPGRRTVIERFCACAVALVAVLTASIQDVADAVDDTPPAAESSALPTTDPLRDLAGLDGTAAGALATATRVDPPKQRVLMVGDSTLAAVRNATASQALLVGFDPVLDAQGCRRLVWPSCWSDSDLRTPNTVEEAILGTPGPLDVVVVMSGHNDWHDPFGSFVDTIMNAARSKGATRVVWLTLSVGQQPGSGATAIGVYEENTRLLWASAPRHPDLVVADWRTYNQRSAGWMSPDGVHLETRGAFGLADYISRWIAHLDGRACTAPLDPGGPVATPCPNPNTMTRVPNITGLYGI</sequence>
<organism evidence="2 3">
    <name type="scientific">Ilumatobacter coccineus (strain NBRC 103263 / KCTC 29153 / YM16-304)</name>
    <dbReference type="NCBI Taxonomy" id="1313172"/>
    <lineage>
        <taxon>Bacteria</taxon>
        <taxon>Bacillati</taxon>
        <taxon>Actinomycetota</taxon>
        <taxon>Acidimicrobiia</taxon>
        <taxon>Acidimicrobiales</taxon>
        <taxon>Ilumatobacteraceae</taxon>
        <taxon>Ilumatobacter</taxon>
    </lineage>
</organism>
<dbReference type="RefSeq" id="WP_015441335.1">
    <property type="nucleotide sequence ID" value="NC_020520.1"/>
</dbReference>
<dbReference type="SUPFAM" id="SSF52266">
    <property type="entry name" value="SGNH hydrolase"/>
    <property type="match status" value="1"/>
</dbReference>
<feature type="signal peptide" evidence="1">
    <location>
        <begin position="1"/>
        <end position="30"/>
    </location>
</feature>
<keyword evidence="1" id="KW-0732">Signal</keyword>
<evidence type="ECO:0000256" key="1">
    <source>
        <dbReference type="SAM" id="SignalP"/>
    </source>
</evidence>
<protein>
    <recommendedName>
        <fullName evidence="4">SGNH hydrolase-type esterase domain-containing protein</fullName>
    </recommendedName>
</protein>
<evidence type="ECO:0000313" key="2">
    <source>
        <dbReference type="EMBL" id="BAN02088.1"/>
    </source>
</evidence>
<reference evidence="2 3" key="1">
    <citation type="journal article" date="2013" name="Int. J. Syst. Evol. Microbiol.">
        <title>Ilumatobacter nonamiense sp. nov. and Ilumatobacter coccineum sp. nov., isolated from seashore sand.</title>
        <authorList>
            <person name="Matsumoto A."/>
            <person name="Kasai H."/>
            <person name="Matsuo Y."/>
            <person name="Shizuri Y."/>
            <person name="Ichikawa N."/>
            <person name="Fujita N."/>
            <person name="Omura S."/>
            <person name="Takahashi Y."/>
        </authorList>
    </citation>
    <scope>NUCLEOTIDE SEQUENCE [LARGE SCALE GENOMIC DNA]</scope>
    <source>
        <strain evidence="3">NBRC 103263 / KCTC 29153 / YM16-304</strain>
    </source>
</reference>
<feature type="chain" id="PRO_5038560059" description="SGNH hydrolase-type esterase domain-containing protein" evidence="1">
    <location>
        <begin position="31"/>
        <end position="294"/>
    </location>
</feature>
<dbReference type="InterPro" id="IPR036514">
    <property type="entry name" value="SGNH_hydro_sf"/>
</dbReference>
<proteinExistence type="predicted"/>
<dbReference type="AlphaFoldDB" id="A0A6C7EBR7"/>